<reference evidence="1 2" key="1">
    <citation type="submission" date="2020-07" db="EMBL/GenBank/DDBJ databases">
        <authorList>
            <person name="Feng H."/>
        </authorList>
    </citation>
    <scope>NUCLEOTIDE SEQUENCE [LARGE SCALE GENOMIC DNA]</scope>
    <source>
        <strain evidence="2">s-10</strain>
    </source>
</reference>
<accession>A0A7W2A793</accession>
<evidence type="ECO:0000313" key="1">
    <source>
        <dbReference type="EMBL" id="MBA4492902.1"/>
    </source>
</evidence>
<sequence length="115" mass="12586">MKKLFDELEAKGVKFSREASVGITRTPSGKITWLETGNSKAGLQHIMERHSKEFSSWGLNNQDEVANLILETVTTKNGVQQGGATIYDVVVGGKPRKLKVVISENGFIVTAHPFS</sequence>
<protein>
    <submittedName>
        <fullName evidence="1">Uncharacterized protein</fullName>
    </submittedName>
</protein>
<proteinExistence type="predicted"/>
<keyword evidence="2" id="KW-1185">Reference proteome</keyword>
<evidence type="ECO:0000313" key="2">
    <source>
        <dbReference type="Proteomes" id="UP000535491"/>
    </source>
</evidence>
<dbReference type="Proteomes" id="UP000535491">
    <property type="component" value="Unassembled WGS sequence"/>
</dbReference>
<dbReference type="RefSeq" id="WP_181750128.1">
    <property type="nucleotide sequence ID" value="NZ_JACEIQ010000001.1"/>
</dbReference>
<name>A0A7W2A793_9BACL</name>
<organism evidence="1 2">
    <name type="scientific">Paenactinomyces guangxiensis</name>
    <dbReference type="NCBI Taxonomy" id="1490290"/>
    <lineage>
        <taxon>Bacteria</taxon>
        <taxon>Bacillati</taxon>
        <taxon>Bacillota</taxon>
        <taxon>Bacilli</taxon>
        <taxon>Bacillales</taxon>
        <taxon>Thermoactinomycetaceae</taxon>
        <taxon>Paenactinomyces</taxon>
    </lineage>
</organism>
<comment type="caution">
    <text evidence="1">The sequence shown here is derived from an EMBL/GenBank/DDBJ whole genome shotgun (WGS) entry which is preliminary data.</text>
</comment>
<gene>
    <name evidence="1" type="ORF">H1191_01060</name>
</gene>
<dbReference type="AlphaFoldDB" id="A0A7W2A793"/>
<dbReference type="EMBL" id="JACEIQ010000001">
    <property type="protein sequence ID" value="MBA4492902.1"/>
    <property type="molecule type" value="Genomic_DNA"/>
</dbReference>